<proteinExistence type="predicted"/>
<sequence>MKSGTLAWSDKEEKPAGNTETHVAEPETGTELTPEATEGVPAQLQAKRRRPRGKMKKWLKITLIAAAGVIFLLLCLVVISFIDNNIHEDNEIAFRQCLYACDMEGAQEYANKLTRKSDTIYQDMLDRMERFIALYDAGSWQEAIAEYDGNGRFADYGIALAKYCECYYQILIPPTETALDEGRIRDAMELLLQFQNRFNWISVHDYKTQTHLGDFEEYSKYYEDHGQRFLDLTARAAEAAMAAGDGDVISLLEGFNDKYVKTVPFEEFSWSEEYLAWKAAQ</sequence>
<protein>
    <submittedName>
        <fullName evidence="3">Uncharacterized protein</fullName>
    </submittedName>
</protein>
<evidence type="ECO:0000256" key="1">
    <source>
        <dbReference type="SAM" id="MobiDB-lite"/>
    </source>
</evidence>
<gene>
    <name evidence="3" type="ORF">SDC9_131821</name>
</gene>
<keyword evidence="2" id="KW-0472">Membrane</keyword>
<keyword evidence="2" id="KW-1133">Transmembrane helix</keyword>
<dbReference type="AlphaFoldDB" id="A0A645D6C5"/>
<feature type="region of interest" description="Disordered" evidence="1">
    <location>
        <begin position="1"/>
        <end position="49"/>
    </location>
</feature>
<comment type="caution">
    <text evidence="3">The sequence shown here is derived from an EMBL/GenBank/DDBJ whole genome shotgun (WGS) entry which is preliminary data.</text>
</comment>
<accession>A0A645D6C5</accession>
<evidence type="ECO:0000256" key="2">
    <source>
        <dbReference type="SAM" id="Phobius"/>
    </source>
</evidence>
<dbReference type="EMBL" id="VSSQ01033217">
    <property type="protein sequence ID" value="MPM84745.1"/>
    <property type="molecule type" value="Genomic_DNA"/>
</dbReference>
<organism evidence="3">
    <name type="scientific">bioreactor metagenome</name>
    <dbReference type="NCBI Taxonomy" id="1076179"/>
    <lineage>
        <taxon>unclassified sequences</taxon>
        <taxon>metagenomes</taxon>
        <taxon>ecological metagenomes</taxon>
    </lineage>
</organism>
<reference evidence="3" key="1">
    <citation type="submission" date="2019-08" db="EMBL/GenBank/DDBJ databases">
        <authorList>
            <person name="Kucharzyk K."/>
            <person name="Murdoch R.W."/>
            <person name="Higgins S."/>
            <person name="Loffler F."/>
        </authorList>
    </citation>
    <scope>NUCLEOTIDE SEQUENCE</scope>
</reference>
<name>A0A645D6C5_9ZZZZ</name>
<keyword evidence="2" id="KW-0812">Transmembrane</keyword>
<feature type="transmembrane region" description="Helical" evidence="2">
    <location>
        <begin position="58"/>
        <end position="82"/>
    </location>
</feature>
<evidence type="ECO:0000313" key="3">
    <source>
        <dbReference type="EMBL" id="MPM84745.1"/>
    </source>
</evidence>